<keyword evidence="3" id="KW-1185">Reference proteome</keyword>
<feature type="region of interest" description="Disordered" evidence="1">
    <location>
        <begin position="108"/>
        <end position="132"/>
    </location>
</feature>
<evidence type="ECO:0000256" key="1">
    <source>
        <dbReference type="SAM" id="MobiDB-lite"/>
    </source>
</evidence>
<dbReference type="EMBL" id="CP012525">
    <property type="protein sequence ID" value="ALC43639.1"/>
    <property type="molecule type" value="Genomic_DNA"/>
</dbReference>
<dbReference type="OrthoDB" id="7791582at2759"/>
<gene>
    <name evidence="2" type="ORF">Dbus_chr3Lg805</name>
</gene>
<dbReference type="AlphaFoldDB" id="A0A0M3QW70"/>
<dbReference type="Proteomes" id="UP000494163">
    <property type="component" value="Chromosome 3L"/>
</dbReference>
<sequence length="132" mass="14576">MQALVLPLTLVKSNATATDSFGYLELKPNGTLILQRAADETGSNLQNLLLLRSVLQAIKLTSNEPQAKLNIKLYGDGVEHKFPPVLENILQRIQTYFSIYRYTDTSQRKDELTTKPATPTPSVALSVTTTQA</sequence>
<protein>
    <submittedName>
        <fullName evidence="2">CG13028</fullName>
    </submittedName>
</protein>
<reference evidence="2 3" key="1">
    <citation type="submission" date="2015-08" db="EMBL/GenBank/DDBJ databases">
        <title>Ancestral chromatin configuration constrains chromatin evolution on differentiating sex chromosomes in Drosophila.</title>
        <authorList>
            <person name="Zhou Q."/>
            <person name="Bachtrog D."/>
        </authorList>
    </citation>
    <scope>NUCLEOTIDE SEQUENCE [LARGE SCALE GENOMIC DNA]</scope>
    <source>
        <tissue evidence="2">Whole larvae</tissue>
    </source>
</reference>
<organism evidence="2 3">
    <name type="scientific">Drosophila busckii</name>
    <name type="common">Fruit fly</name>
    <dbReference type="NCBI Taxonomy" id="30019"/>
    <lineage>
        <taxon>Eukaryota</taxon>
        <taxon>Metazoa</taxon>
        <taxon>Ecdysozoa</taxon>
        <taxon>Arthropoda</taxon>
        <taxon>Hexapoda</taxon>
        <taxon>Insecta</taxon>
        <taxon>Pterygota</taxon>
        <taxon>Neoptera</taxon>
        <taxon>Endopterygota</taxon>
        <taxon>Diptera</taxon>
        <taxon>Brachycera</taxon>
        <taxon>Muscomorpha</taxon>
        <taxon>Ephydroidea</taxon>
        <taxon>Drosophilidae</taxon>
        <taxon>Drosophila</taxon>
    </lineage>
</organism>
<name>A0A0M3QW70_DROBS</name>
<evidence type="ECO:0000313" key="2">
    <source>
        <dbReference type="EMBL" id="ALC43639.1"/>
    </source>
</evidence>
<evidence type="ECO:0000313" key="3">
    <source>
        <dbReference type="Proteomes" id="UP000494163"/>
    </source>
</evidence>
<feature type="compositionally biased region" description="Polar residues" evidence="1">
    <location>
        <begin position="115"/>
        <end position="132"/>
    </location>
</feature>
<accession>A0A0M3QW70</accession>
<dbReference type="STRING" id="30019.A0A0M3QW70"/>
<proteinExistence type="predicted"/>